<comment type="caution">
    <text evidence="1">The sequence shown here is derived from an EMBL/GenBank/DDBJ whole genome shotgun (WGS) entry which is preliminary data.</text>
</comment>
<dbReference type="Proteomes" id="UP000020406">
    <property type="component" value="Unassembled WGS sequence"/>
</dbReference>
<dbReference type="KEGG" id="xtw:AB672_03380"/>
<sequence length="110" mass="12374">MTTIPELTDDAVIYVAREGGFAWIPKQAKPRRIPLDQMSPPQRERICHILRQALPLGVTPAAQSPIGRGDQRYYCIEISDATQNQAENTVILIPENQAPPEVIQLWQEAE</sequence>
<name>Z9JLP4_9GAMM</name>
<evidence type="ECO:0000313" key="2">
    <source>
        <dbReference type="EMBL" id="MCD8473428.1"/>
    </source>
</evidence>
<dbReference type="AlphaFoldDB" id="Z9JLP4"/>
<evidence type="ECO:0000313" key="4">
    <source>
        <dbReference type="Proteomes" id="UP001430701"/>
    </source>
</evidence>
<keyword evidence="4" id="KW-1185">Reference proteome</keyword>
<evidence type="ECO:0000313" key="1">
    <source>
        <dbReference type="EMBL" id="EWS78682.1"/>
    </source>
</evidence>
<reference evidence="1 3" key="1">
    <citation type="journal article" date="2014" name="Genome Announc.">
        <title>Draft Genome Sequence of Xylella fastidiosa Pear Leaf Scorch Strain in Taiwan.</title>
        <authorList>
            <person name="Su C.C."/>
            <person name="Deng W.L."/>
            <person name="Jan F.J."/>
            <person name="Chang C.J."/>
            <person name="Huang H."/>
            <person name="Chen J."/>
        </authorList>
    </citation>
    <scope>NUCLEOTIDE SEQUENCE [LARGE SCALE GENOMIC DNA]</scope>
    <source>
        <strain evidence="1 3">PLS229</strain>
    </source>
</reference>
<evidence type="ECO:0000313" key="3">
    <source>
        <dbReference type="Proteomes" id="UP000020406"/>
    </source>
</evidence>
<dbReference type="EMBL" id="JAJPPU010000002">
    <property type="protein sequence ID" value="MCD8473428.1"/>
    <property type="molecule type" value="Genomic_DNA"/>
</dbReference>
<accession>Z9JLP4</accession>
<dbReference type="RefSeq" id="WP_038270606.1">
    <property type="nucleotide sequence ID" value="NZ_CP053627.1"/>
</dbReference>
<proteinExistence type="predicted"/>
<dbReference type="eggNOG" id="ENOG5032Z24">
    <property type="taxonomic scope" value="Bacteria"/>
</dbReference>
<dbReference type="Proteomes" id="UP001430701">
    <property type="component" value="Unassembled WGS sequence"/>
</dbReference>
<reference evidence="2" key="2">
    <citation type="submission" date="2021-11" db="EMBL/GenBank/DDBJ databases">
        <title>Genome sequence of Xylella taiwanensis PLS432.</title>
        <authorList>
            <person name="Weng L.-W."/>
            <person name="Su C.-C."/>
            <person name="Tsai C.-W."/>
            <person name="Kuo C.-H."/>
        </authorList>
    </citation>
    <scope>NUCLEOTIDE SEQUENCE</scope>
    <source>
        <strain evidence="2">PLS432</strain>
    </source>
</reference>
<dbReference type="InterPro" id="IPR049457">
    <property type="entry name" value="Emfourin"/>
</dbReference>
<protein>
    <submittedName>
        <fullName evidence="1">Uncharacterized protein</fullName>
    </submittedName>
</protein>
<dbReference type="EMBL" id="JDSQ01000005">
    <property type="protein sequence ID" value="EWS78682.1"/>
    <property type="molecule type" value="Genomic_DNA"/>
</dbReference>
<dbReference type="Pfam" id="PF20242">
    <property type="entry name" value="Emfourin"/>
    <property type="match status" value="1"/>
</dbReference>
<dbReference type="PATRIC" id="fig|1444770.3.peg.908"/>
<gene>
    <name evidence="1" type="ORF">AF72_03715</name>
    <name evidence="2" type="ORF">LPH55_08160</name>
</gene>
<organism evidence="1 3">
    <name type="scientific">Xylella taiwanensis</name>
    <dbReference type="NCBI Taxonomy" id="1444770"/>
    <lineage>
        <taxon>Bacteria</taxon>
        <taxon>Pseudomonadati</taxon>
        <taxon>Pseudomonadota</taxon>
        <taxon>Gammaproteobacteria</taxon>
        <taxon>Lysobacterales</taxon>
        <taxon>Lysobacteraceae</taxon>
        <taxon>Xylella</taxon>
    </lineage>
</organism>
<dbReference type="GeneID" id="68900320"/>
<dbReference type="OrthoDB" id="8658956at2"/>